<evidence type="ECO:0000256" key="6">
    <source>
        <dbReference type="ARBA" id="ARBA00023004"/>
    </source>
</evidence>
<dbReference type="GO" id="GO:0009279">
    <property type="term" value="C:cell outer membrane"/>
    <property type="evidence" value="ECO:0007669"/>
    <property type="project" value="UniProtKB-SubCell"/>
</dbReference>
<dbReference type="InterPro" id="IPR000531">
    <property type="entry name" value="Beta-barrel_TonB"/>
</dbReference>
<gene>
    <name evidence="13" type="ORF">X474_23835</name>
</gene>
<accession>A0A0D2G8U9</accession>
<dbReference type="FunCoup" id="A0A0D2G8U9">
    <property type="interactions" value="3"/>
</dbReference>
<dbReference type="GO" id="GO:0006826">
    <property type="term" value="P:iron ion transport"/>
    <property type="evidence" value="ECO:0007669"/>
    <property type="project" value="UniProtKB-KW"/>
</dbReference>
<keyword evidence="8" id="KW-0798">TonB box</keyword>
<evidence type="ECO:0000256" key="1">
    <source>
        <dbReference type="ARBA" id="ARBA00004571"/>
    </source>
</evidence>
<evidence type="ECO:0000313" key="13">
    <source>
        <dbReference type="EMBL" id="KIX11337.1"/>
    </source>
</evidence>
<keyword evidence="13" id="KW-0675">Receptor</keyword>
<keyword evidence="7" id="KW-0406">Ion transport</keyword>
<evidence type="ECO:0000256" key="9">
    <source>
        <dbReference type="ARBA" id="ARBA00023136"/>
    </source>
</evidence>
<dbReference type="InterPro" id="IPR036942">
    <property type="entry name" value="Beta-barrel_TonB_sf"/>
</dbReference>
<keyword evidence="5 11" id="KW-0812">Transmembrane</keyword>
<organism evidence="13 14">
    <name type="scientific">Dethiosulfatarculus sandiegensis</name>
    <dbReference type="NCBI Taxonomy" id="1429043"/>
    <lineage>
        <taxon>Bacteria</taxon>
        <taxon>Pseudomonadati</taxon>
        <taxon>Thermodesulfobacteriota</taxon>
        <taxon>Desulfarculia</taxon>
        <taxon>Desulfarculales</taxon>
        <taxon>Desulfarculaceae</taxon>
        <taxon>Dethiosulfatarculus</taxon>
    </lineage>
</organism>
<keyword evidence="3 11" id="KW-1134">Transmembrane beta strand</keyword>
<dbReference type="Proteomes" id="UP000032233">
    <property type="component" value="Unassembled WGS sequence"/>
</dbReference>
<evidence type="ECO:0000256" key="3">
    <source>
        <dbReference type="ARBA" id="ARBA00022452"/>
    </source>
</evidence>
<evidence type="ECO:0000259" key="12">
    <source>
        <dbReference type="Pfam" id="PF00593"/>
    </source>
</evidence>
<dbReference type="EMBL" id="AZAC01000056">
    <property type="protein sequence ID" value="KIX11337.1"/>
    <property type="molecule type" value="Genomic_DNA"/>
</dbReference>
<evidence type="ECO:0000256" key="2">
    <source>
        <dbReference type="ARBA" id="ARBA00022448"/>
    </source>
</evidence>
<keyword evidence="9 11" id="KW-0472">Membrane</keyword>
<sequence length="361" mass="41093">MKKELTGYSQEFRLSSPENTGPLKWLAGVYGENREIFKRKHTKLFIGPGMTENRKTDETANNMALFGQATYRVHERLYFTTGVRGDHTSMDGEQDYQKRIGRFTRLKKFDDSIDNTEVLPKLSVSFDLDQKAMLYASISKGILNGGFNSVLGESLADFTYDPEQMWSYELGAKTIWLDGRLLANISLFYLDIDDKQVMEVIGLNRRIANAESASSRGLELSIKARPVEGLDFFGGIGYLDATFDDWQVDGYDYEGNSLTFAPEYTFNAGVQYHHAPGVFARLDMTGHSSFYTDAENQYECEGFEIFNARLGYETASWDIVLCCKNLFDKEYIVERRKWSGSSEVVVDGDPLTVGIDFTWRF</sequence>
<comment type="caution">
    <text evidence="13">The sequence shown here is derived from an EMBL/GenBank/DDBJ whole genome shotgun (WGS) entry which is preliminary data.</text>
</comment>
<evidence type="ECO:0000256" key="5">
    <source>
        <dbReference type="ARBA" id="ARBA00022692"/>
    </source>
</evidence>
<proteinExistence type="inferred from homology"/>
<dbReference type="RefSeq" id="WP_052515490.1">
    <property type="nucleotide sequence ID" value="NZ_AZAC01000056.1"/>
</dbReference>
<feature type="domain" description="TonB-dependent receptor-like beta-barrel" evidence="12">
    <location>
        <begin position="47"/>
        <end position="319"/>
    </location>
</feature>
<dbReference type="Pfam" id="PF00593">
    <property type="entry name" value="TonB_dep_Rec_b-barrel"/>
    <property type="match status" value="1"/>
</dbReference>
<dbReference type="PROSITE" id="PS52016">
    <property type="entry name" value="TONB_DEPENDENT_REC_3"/>
    <property type="match status" value="1"/>
</dbReference>
<name>A0A0D2G8U9_9BACT</name>
<dbReference type="SUPFAM" id="SSF56935">
    <property type="entry name" value="Porins"/>
    <property type="match status" value="1"/>
</dbReference>
<keyword evidence="10 11" id="KW-0998">Cell outer membrane</keyword>
<evidence type="ECO:0000256" key="10">
    <source>
        <dbReference type="ARBA" id="ARBA00023237"/>
    </source>
</evidence>
<dbReference type="PANTHER" id="PTHR32552:SF81">
    <property type="entry name" value="TONB-DEPENDENT OUTER MEMBRANE RECEPTOR"/>
    <property type="match status" value="1"/>
</dbReference>
<evidence type="ECO:0000256" key="11">
    <source>
        <dbReference type="PROSITE-ProRule" id="PRU01360"/>
    </source>
</evidence>
<evidence type="ECO:0000313" key="14">
    <source>
        <dbReference type="Proteomes" id="UP000032233"/>
    </source>
</evidence>
<keyword evidence="14" id="KW-1185">Reference proteome</keyword>
<keyword evidence="4" id="KW-0410">Iron transport</keyword>
<evidence type="ECO:0000256" key="4">
    <source>
        <dbReference type="ARBA" id="ARBA00022496"/>
    </source>
</evidence>
<dbReference type="STRING" id="1429043.X474_23835"/>
<dbReference type="InParanoid" id="A0A0D2G8U9"/>
<comment type="subcellular location">
    <subcellularLocation>
        <location evidence="1 11">Cell outer membrane</location>
        <topology evidence="1 11">Multi-pass membrane protein</topology>
    </subcellularLocation>
</comment>
<evidence type="ECO:0000256" key="7">
    <source>
        <dbReference type="ARBA" id="ARBA00023065"/>
    </source>
</evidence>
<dbReference type="Gene3D" id="2.40.170.20">
    <property type="entry name" value="TonB-dependent receptor, beta-barrel domain"/>
    <property type="match status" value="1"/>
</dbReference>
<comment type="similarity">
    <text evidence="11">Belongs to the TonB-dependent receptor family.</text>
</comment>
<protein>
    <submittedName>
        <fullName evidence="13">TonB-denpendent receptor</fullName>
    </submittedName>
</protein>
<evidence type="ECO:0000256" key="8">
    <source>
        <dbReference type="ARBA" id="ARBA00023077"/>
    </source>
</evidence>
<dbReference type="AlphaFoldDB" id="A0A0D2G8U9"/>
<keyword evidence="2 11" id="KW-0813">Transport</keyword>
<dbReference type="InterPro" id="IPR039426">
    <property type="entry name" value="TonB-dep_rcpt-like"/>
</dbReference>
<dbReference type="PANTHER" id="PTHR32552">
    <property type="entry name" value="FERRICHROME IRON RECEPTOR-RELATED"/>
    <property type="match status" value="1"/>
</dbReference>
<keyword evidence="6" id="KW-0408">Iron</keyword>
<dbReference type="OrthoDB" id="9763670at2"/>
<reference evidence="13 14" key="1">
    <citation type="submission" date="2013-11" db="EMBL/GenBank/DDBJ databases">
        <title>Metagenomic analysis of a methanogenic consortium involved in long chain n-alkane degradation.</title>
        <authorList>
            <person name="Davidova I.A."/>
            <person name="Callaghan A.V."/>
            <person name="Wawrik B."/>
            <person name="Pruitt S."/>
            <person name="Marks C."/>
            <person name="Duncan K.E."/>
            <person name="Suflita J.M."/>
        </authorList>
    </citation>
    <scope>NUCLEOTIDE SEQUENCE [LARGE SCALE GENOMIC DNA]</scope>
    <source>
        <strain evidence="13 14">SPR</strain>
    </source>
</reference>